<dbReference type="InterPro" id="IPR001623">
    <property type="entry name" value="DnaJ_domain"/>
</dbReference>
<keyword evidence="1" id="KW-1133">Transmembrane helix</keyword>
<dbReference type="EMBL" id="VAJM01000003">
    <property type="protein sequence ID" value="TLM94259.1"/>
    <property type="molecule type" value="Genomic_DNA"/>
</dbReference>
<dbReference type="Pfam" id="PF00226">
    <property type="entry name" value="DnaJ"/>
    <property type="match status" value="1"/>
</dbReference>
<dbReference type="SUPFAM" id="SSF46565">
    <property type="entry name" value="Chaperone J-domain"/>
    <property type="match status" value="2"/>
</dbReference>
<dbReference type="PRINTS" id="PR00625">
    <property type="entry name" value="JDOMAIN"/>
</dbReference>
<sequence length="321" mass="36459">MSTYYQILELPEQATAADIRRAYLRLVRLTHPDRTPDPAAHRRYLLINEAYDTLRQPALRAHYDARLRAQRQPPRPTYAQPFGGNAYQVLRVPYSATPEQIEQAYQRWHRVLHLAPAADPAMQRQRADLEHAYATLRDPRLRQLHLIRLKQQPPSGLDREAAFYARYAPKARLVCRVLMAFAALLLLDFAWVRDVPHAVVQSVELRQIQDRRGVVDSYYFIRTPSATFRADDLYPLGTDLHLRRSGIFGQVRSYYPTGVPQDEDHSYVGGFFARTLAAVAVLVGAIAAWGNRRGSSAKTTCDAAAIAAIIAVMAVYILLRL</sequence>
<dbReference type="PROSITE" id="PS50076">
    <property type="entry name" value="DNAJ_2"/>
    <property type="match status" value="1"/>
</dbReference>
<evidence type="ECO:0000259" key="2">
    <source>
        <dbReference type="PROSITE" id="PS50076"/>
    </source>
</evidence>
<dbReference type="Gene3D" id="1.10.287.110">
    <property type="entry name" value="DnaJ domain"/>
    <property type="match status" value="2"/>
</dbReference>
<keyword evidence="4" id="KW-1185">Reference proteome</keyword>
<feature type="transmembrane region" description="Helical" evidence="1">
    <location>
        <begin position="271"/>
        <end position="289"/>
    </location>
</feature>
<evidence type="ECO:0000313" key="3">
    <source>
        <dbReference type="EMBL" id="TLM94259.1"/>
    </source>
</evidence>
<protein>
    <recommendedName>
        <fullName evidence="2">J domain-containing protein</fullName>
    </recommendedName>
</protein>
<organism evidence="3 4">
    <name type="scientific">Hymenobacter jeollabukensis</name>
    <dbReference type="NCBI Taxonomy" id="2025313"/>
    <lineage>
        <taxon>Bacteria</taxon>
        <taxon>Pseudomonadati</taxon>
        <taxon>Bacteroidota</taxon>
        <taxon>Cytophagia</taxon>
        <taxon>Cytophagales</taxon>
        <taxon>Hymenobacteraceae</taxon>
        <taxon>Hymenobacter</taxon>
    </lineage>
</organism>
<name>A0A5R8WTR0_9BACT</name>
<proteinExistence type="predicted"/>
<dbReference type="InterPro" id="IPR052763">
    <property type="entry name" value="DnaJ_C4"/>
</dbReference>
<keyword evidence="1" id="KW-0472">Membrane</keyword>
<dbReference type="CDD" id="cd06257">
    <property type="entry name" value="DnaJ"/>
    <property type="match status" value="2"/>
</dbReference>
<reference evidence="3 4" key="1">
    <citation type="submission" date="2019-05" db="EMBL/GenBank/DDBJ databases">
        <title>Hymenobacter edaphi sp. nov., isolated from abandoned arsenic-contaminated farmland soil.</title>
        <authorList>
            <person name="Nie L."/>
        </authorList>
    </citation>
    <scope>NUCLEOTIDE SEQUENCE [LARGE SCALE GENOMIC DNA]</scope>
    <source>
        <strain evidence="3 4">1-3-3-8</strain>
    </source>
</reference>
<feature type="transmembrane region" description="Helical" evidence="1">
    <location>
        <begin position="301"/>
        <end position="319"/>
    </location>
</feature>
<evidence type="ECO:0000256" key="1">
    <source>
        <dbReference type="SAM" id="Phobius"/>
    </source>
</evidence>
<dbReference type="PANTHER" id="PTHR44825">
    <property type="match status" value="1"/>
</dbReference>
<dbReference type="OrthoDB" id="9779622at2"/>
<dbReference type="SMART" id="SM00271">
    <property type="entry name" value="DnaJ"/>
    <property type="match status" value="2"/>
</dbReference>
<dbReference type="PANTHER" id="PTHR44825:SF1">
    <property type="entry name" value="DNAJ HOMOLOG SUBFAMILY C MEMBER 4"/>
    <property type="match status" value="1"/>
</dbReference>
<evidence type="ECO:0000313" key="4">
    <source>
        <dbReference type="Proteomes" id="UP000305517"/>
    </source>
</evidence>
<dbReference type="RefSeq" id="WP_138077146.1">
    <property type="nucleotide sequence ID" value="NZ_VAJM01000003.1"/>
</dbReference>
<feature type="transmembrane region" description="Helical" evidence="1">
    <location>
        <begin position="173"/>
        <end position="192"/>
    </location>
</feature>
<dbReference type="InterPro" id="IPR036869">
    <property type="entry name" value="J_dom_sf"/>
</dbReference>
<dbReference type="AlphaFoldDB" id="A0A5R8WTR0"/>
<gene>
    <name evidence="3" type="ORF">FDY95_09615</name>
</gene>
<feature type="domain" description="J" evidence="2">
    <location>
        <begin position="3"/>
        <end position="67"/>
    </location>
</feature>
<accession>A0A5R8WTR0</accession>
<dbReference type="Proteomes" id="UP000305517">
    <property type="component" value="Unassembled WGS sequence"/>
</dbReference>
<comment type="caution">
    <text evidence="3">The sequence shown here is derived from an EMBL/GenBank/DDBJ whole genome shotgun (WGS) entry which is preliminary data.</text>
</comment>
<keyword evidence="1" id="KW-0812">Transmembrane</keyword>